<sequence>MNEALAGVKTGVLARELLRLQEIEEKYNKAKTLLGEKEIEIEILREL</sequence>
<keyword evidence="3" id="KW-1185">Reference proteome</keyword>
<comment type="caution">
    <text evidence="2">The sequence shown here is derived from an EMBL/GenBank/DDBJ whole genome shotgun (WGS) entry which is preliminary data.</text>
</comment>
<proteinExistence type="predicted"/>
<evidence type="ECO:0000313" key="2">
    <source>
        <dbReference type="EMBL" id="MBA9085479.1"/>
    </source>
</evidence>
<name>A0A7W3SSV8_9BACL</name>
<dbReference type="Proteomes" id="UP000567067">
    <property type="component" value="Unassembled WGS sequence"/>
</dbReference>
<protein>
    <submittedName>
        <fullName evidence="2">Uncharacterized protein</fullName>
    </submittedName>
</protein>
<organism evidence="2 3">
    <name type="scientific">Fontibacillus solani</name>
    <dbReference type="NCBI Taxonomy" id="1572857"/>
    <lineage>
        <taxon>Bacteria</taxon>
        <taxon>Bacillati</taxon>
        <taxon>Bacillota</taxon>
        <taxon>Bacilli</taxon>
        <taxon>Bacillales</taxon>
        <taxon>Paenibacillaceae</taxon>
        <taxon>Fontibacillus</taxon>
    </lineage>
</organism>
<accession>A0A7W3SSV8</accession>
<evidence type="ECO:0000256" key="1">
    <source>
        <dbReference type="SAM" id="Coils"/>
    </source>
</evidence>
<gene>
    <name evidence="2" type="ORF">FHR92_001945</name>
</gene>
<evidence type="ECO:0000313" key="3">
    <source>
        <dbReference type="Proteomes" id="UP000567067"/>
    </source>
</evidence>
<dbReference type="AlphaFoldDB" id="A0A7W3SSV8"/>
<reference evidence="2 3" key="1">
    <citation type="submission" date="2020-08" db="EMBL/GenBank/DDBJ databases">
        <title>Genomic Encyclopedia of Type Strains, Phase III (KMG-III): the genomes of soil and plant-associated and newly described type strains.</title>
        <authorList>
            <person name="Whitman W."/>
        </authorList>
    </citation>
    <scope>NUCLEOTIDE SEQUENCE [LARGE SCALE GENOMIC DNA]</scope>
    <source>
        <strain evidence="2 3">CECT 8693</strain>
    </source>
</reference>
<feature type="coiled-coil region" evidence="1">
    <location>
        <begin position="13"/>
        <end position="40"/>
    </location>
</feature>
<keyword evidence="1" id="KW-0175">Coiled coil</keyword>
<dbReference type="EMBL" id="JACJIP010000010">
    <property type="protein sequence ID" value="MBA9085479.1"/>
    <property type="molecule type" value="Genomic_DNA"/>
</dbReference>
<dbReference type="RefSeq" id="WP_182535333.1">
    <property type="nucleotide sequence ID" value="NZ_JACJIP010000010.1"/>
</dbReference>